<dbReference type="PANTHER" id="PTHR10252:SF54">
    <property type="entry name" value="CHROMATIN ACCESSIBILITY COMPLEX PROTEIN 1"/>
    <property type="match status" value="1"/>
</dbReference>
<organism evidence="5 6">
    <name type="scientific">Letharia columbiana</name>
    <dbReference type="NCBI Taxonomy" id="112416"/>
    <lineage>
        <taxon>Eukaryota</taxon>
        <taxon>Fungi</taxon>
        <taxon>Dikarya</taxon>
        <taxon>Ascomycota</taxon>
        <taxon>Pezizomycotina</taxon>
        <taxon>Lecanoromycetes</taxon>
        <taxon>OSLEUM clade</taxon>
        <taxon>Lecanoromycetidae</taxon>
        <taxon>Lecanorales</taxon>
        <taxon>Lecanorineae</taxon>
        <taxon>Parmeliaceae</taxon>
        <taxon>Letharia</taxon>
    </lineage>
</organism>
<dbReference type="Proteomes" id="UP000578531">
    <property type="component" value="Unassembled WGS sequence"/>
</dbReference>
<evidence type="ECO:0000259" key="4">
    <source>
        <dbReference type="Pfam" id="PF00808"/>
    </source>
</evidence>
<dbReference type="AlphaFoldDB" id="A0A8H6FSW2"/>
<dbReference type="InterPro" id="IPR003958">
    <property type="entry name" value="CBFA_NFYB_domain"/>
</dbReference>
<reference evidence="5 6" key="1">
    <citation type="journal article" date="2020" name="Genomics">
        <title>Complete, high-quality genomes from long-read metagenomic sequencing of two wolf lichen thalli reveals enigmatic genome architecture.</title>
        <authorList>
            <person name="McKenzie S.K."/>
            <person name="Walston R.F."/>
            <person name="Allen J.L."/>
        </authorList>
    </citation>
    <scope>NUCLEOTIDE SEQUENCE [LARGE SCALE GENOMIC DNA]</scope>
    <source>
        <strain evidence="5">WasteWater2</strain>
    </source>
</reference>
<comment type="caution">
    <text evidence="5">The sequence shown here is derived from an EMBL/GenBank/DDBJ whole genome shotgun (WGS) entry which is preliminary data.</text>
</comment>
<feature type="compositionally biased region" description="Polar residues" evidence="3">
    <location>
        <begin position="247"/>
        <end position="260"/>
    </location>
</feature>
<sequence length="332" mass="36866">MANRILGFKSTRATSPQAVPPDSPLHARYLPRIFEEESLVPIRISRLSIKKKSYEVDTGTPPSKNFKAPSFETSQIFSHRWILLPPEELANAHTHPYSLDTQTPSSQTPYHPFQTLTLSDATYKHNRAQIATMPYNNTAIPPPEEITGVASLPLARVKKILHIDEEIIACSNNGAFAITIATEMFIRYLAEQALNVVKSEKKPRRNIQYKDMANAVARMDCLQFLEDVIPRTSTFREYKAKKASKATKGNQPLQNGQTTLDAGRSLPQRPIGTNEQNGAPVDDGKMSDGTISEADPEETRAPAPNTNGGLVFEHYEPNGSHRRDESGDVEMG</sequence>
<dbReference type="InterPro" id="IPR009072">
    <property type="entry name" value="Histone-fold"/>
</dbReference>
<gene>
    <name evidence="5" type="ORF">HO173_007845</name>
</gene>
<evidence type="ECO:0000256" key="3">
    <source>
        <dbReference type="SAM" id="MobiDB-lite"/>
    </source>
</evidence>
<proteinExistence type="predicted"/>
<dbReference type="PANTHER" id="PTHR10252">
    <property type="entry name" value="HISTONE-LIKE TRANSCRIPTION FACTOR CCAAT-RELATED"/>
    <property type="match status" value="1"/>
</dbReference>
<dbReference type="OrthoDB" id="636685at2759"/>
<dbReference type="Pfam" id="PF00808">
    <property type="entry name" value="CBFD_NFYB_HMF"/>
    <property type="match status" value="1"/>
</dbReference>
<evidence type="ECO:0000313" key="6">
    <source>
        <dbReference type="Proteomes" id="UP000578531"/>
    </source>
</evidence>
<accession>A0A8H6FSW2</accession>
<dbReference type="InterPro" id="IPR050568">
    <property type="entry name" value="Transcr_DNA_Rep_Reg"/>
</dbReference>
<comment type="subcellular location">
    <subcellularLocation>
        <location evidence="1">Nucleus</location>
    </subcellularLocation>
</comment>
<evidence type="ECO:0000256" key="1">
    <source>
        <dbReference type="ARBA" id="ARBA00004123"/>
    </source>
</evidence>
<dbReference type="GO" id="GO:0008623">
    <property type="term" value="C:CHRAC"/>
    <property type="evidence" value="ECO:0007669"/>
    <property type="project" value="TreeGrafter"/>
</dbReference>
<dbReference type="GeneID" id="59289501"/>
<dbReference type="EMBL" id="JACCJC010000033">
    <property type="protein sequence ID" value="KAF6234015.1"/>
    <property type="molecule type" value="Genomic_DNA"/>
</dbReference>
<feature type="region of interest" description="Disordered" evidence="3">
    <location>
        <begin position="240"/>
        <end position="332"/>
    </location>
</feature>
<keyword evidence="6" id="KW-1185">Reference proteome</keyword>
<dbReference type="SUPFAM" id="SSF47113">
    <property type="entry name" value="Histone-fold"/>
    <property type="match status" value="1"/>
</dbReference>
<dbReference type="GO" id="GO:0046982">
    <property type="term" value="F:protein heterodimerization activity"/>
    <property type="evidence" value="ECO:0007669"/>
    <property type="project" value="InterPro"/>
</dbReference>
<feature type="domain" description="Transcription factor CBF/NF-Y/archaeal histone" evidence="4">
    <location>
        <begin position="150"/>
        <end position="216"/>
    </location>
</feature>
<feature type="region of interest" description="Disordered" evidence="3">
    <location>
        <begin position="1"/>
        <end position="22"/>
    </location>
</feature>
<protein>
    <recommendedName>
        <fullName evidence="4">Transcription factor CBF/NF-Y/archaeal histone domain-containing protein</fullName>
    </recommendedName>
</protein>
<dbReference type="Gene3D" id="1.10.20.10">
    <property type="entry name" value="Histone, subunit A"/>
    <property type="match status" value="1"/>
</dbReference>
<evidence type="ECO:0000256" key="2">
    <source>
        <dbReference type="ARBA" id="ARBA00023242"/>
    </source>
</evidence>
<name>A0A8H6FSW2_9LECA</name>
<dbReference type="GO" id="GO:0006261">
    <property type="term" value="P:DNA-templated DNA replication"/>
    <property type="evidence" value="ECO:0007669"/>
    <property type="project" value="TreeGrafter"/>
</dbReference>
<keyword evidence="2" id="KW-0539">Nucleus</keyword>
<evidence type="ECO:0000313" key="5">
    <source>
        <dbReference type="EMBL" id="KAF6234015.1"/>
    </source>
</evidence>
<dbReference type="CDD" id="cd23645">
    <property type="entry name" value="HFD_Dpb3-like"/>
    <property type="match status" value="1"/>
</dbReference>
<dbReference type="RefSeq" id="XP_037163422.1">
    <property type="nucleotide sequence ID" value="XM_037309745.1"/>
</dbReference>
<feature type="compositionally biased region" description="Basic and acidic residues" evidence="3">
    <location>
        <begin position="313"/>
        <end position="326"/>
    </location>
</feature>